<dbReference type="AlphaFoldDB" id="A0A8C2WE79"/>
<dbReference type="Ensembl" id="ENSCLMT00005001154.1">
    <property type="protein sequence ID" value="ENSCLMP00005001066.1"/>
    <property type="gene ID" value="ENSCLMG00005000654.1"/>
</dbReference>
<dbReference type="GeneTree" id="ENSGT00530000063835"/>
<evidence type="ECO:0000259" key="3">
    <source>
        <dbReference type="Pfam" id="PF10482"/>
    </source>
</evidence>
<evidence type="ECO:0000313" key="5">
    <source>
        <dbReference type="Proteomes" id="UP000694565"/>
    </source>
</evidence>
<reference evidence="4" key="2">
    <citation type="submission" date="2025-09" db="UniProtKB">
        <authorList>
            <consortium name="Ensembl"/>
        </authorList>
    </citation>
    <scope>IDENTIFICATION</scope>
</reference>
<feature type="region of interest" description="Disordered" evidence="2">
    <location>
        <begin position="129"/>
        <end position="195"/>
    </location>
</feature>
<dbReference type="GeneID" id="117733007"/>
<dbReference type="Pfam" id="PF10482">
    <property type="entry name" value="CtIP_N"/>
    <property type="match status" value="1"/>
</dbReference>
<protein>
    <submittedName>
        <fullName evidence="4">Retinoblastoma binding protein 8-like</fullName>
    </submittedName>
</protein>
<feature type="compositionally biased region" description="Polar residues" evidence="2">
    <location>
        <begin position="162"/>
        <end position="181"/>
    </location>
</feature>
<accession>A0A8C2WE79</accession>
<dbReference type="RefSeq" id="XP_034392165.1">
    <property type="nucleotide sequence ID" value="XM_034536274.1"/>
</dbReference>
<gene>
    <name evidence="4" type="primary">rbbp8l</name>
</gene>
<feature type="coiled-coil region" evidence="1">
    <location>
        <begin position="12"/>
        <end position="67"/>
    </location>
</feature>
<feature type="compositionally biased region" description="Low complexity" evidence="2">
    <location>
        <begin position="438"/>
        <end position="450"/>
    </location>
</feature>
<keyword evidence="1" id="KW-0175">Coiled coil</keyword>
<dbReference type="PANTHER" id="PTHR15107:SF3">
    <property type="entry name" value="RBBP8 N-TERMINAL-LIKE PROTEIN"/>
    <property type="match status" value="1"/>
</dbReference>
<dbReference type="GO" id="GO:0003684">
    <property type="term" value="F:damaged DNA binding"/>
    <property type="evidence" value="ECO:0007669"/>
    <property type="project" value="TreeGrafter"/>
</dbReference>
<proteinExistence type="predicted"/>
<feature type="compositionally biased region" description="Polar residues" evidence="2">
    <location>
        <begin position="510"/>
        <end position="528"/>
    </location>
</feature>
<name>A0A8C2WE79_CYCLU</name>
<dbReference type="InterPro" id="IPR033316">
    <property type="entry name" value="RBBP8-like"/>
</dbReference>
<dbReference type="CTD" id="324358"/>
<feature type="compositionally biased region" description="Basic and acidic residues" evidence="2">
    <location>
        <begin position="405"/>
        <end position="429"/>
    </location>
</feature>
<dbReference type="GO" id="GO:0010792">
    <property type="term" value="P:DNA double-strand break processing involved in repair via single-strand annealing"/>
    <property type="evidence" value="ECO:0007669"/>
    <property type="project" value="TreeGrafter"/>
</dbReference>
<feature type="compositionally biased region" description="Low complexity" evidence="2">
    <location>
        <begin position="146"/>
        <end position="161"/>
    </location>
</feature>
<feature type="domain" description="DNA endonuclease Ctp1 N-terminal" evidence="3">
    <location>
        <begin position="4"/>
        <end position="123"/>
    </location>
</feature>
<dbReference type="InterPro" id="IPR019518">
    <property type="entry name" value="CtIP_N"/>
</dbReference>
<evidence type="ECO:0000256" key="1">
    <source>
        <dbReference type="SAM" id="Coils"/>
    </source>
</evidence>
<reference evidence="4" key="1">
    <citation type="submission" date="2025-08" db="UniProtKB">
        <authorList>
            <consortium name="Ensembl"/>
        </authorList>
    </citation>
    <scope>IDENTIFICATION</scope>
</reference>
<feature type="region of interest" description="Disordered" evidence="2">
    <location>
        <begin position="510"/>
        <end position="585"/>
    </location>
</feature>
<feature type="region of interest" description="Disordered" evidence="2">
    <location>
        <begin position="394"/>
        <end position="491"/>
    </location>
</feature>
<keyword evidence="5" id="KW-1185">Reference proteome</keyword>
<organism evidence="4 5">
    <name type="scientific">Cyclopterus lumpus</name>
    <name type="common">Lumpsucker</name>
    <dbReference type="NCBI Taxonomy" id="8103"/>
    <lineage>
        <taxon>Eukaryota</taxon>
        <taxon>Metazoa</taxon>
        <taxon>Chordata</taxon>
        <taxon>Craniata</taxon>
        <taxon>Vertebrata</taxon>
        <taxon>Euteleostomi</taxon>
        <taxon>Actinopterygii</taxon>
        <taxon>Neopterygii</taxon>
        <taxon>Teleostei</taxon>
        <taxon>Neoteleostei</taxon>
        <taxon>Acanthomorphata</taxon>
        <taxon>Eupercaria</taxon>
        <taxon>Perciformes</taxon>
        <taxon>Cottioidei</taxon>
        <taxon>Cottales</taxon>
        <taxon>Cyclopteridae</taxon>
        <taxon>Cyclopterus</taxon>
    </lineage>
</organism>
<dbReference type="PANTHER" id="PTHR15107">
    <property type="entry name" value="RETINOBLASTOMA BINDING PROTEIN 8"/>
    <property type="match status" value="1"/>
</dbReference>
<feature type="compositionally biased region" description="Basic and acidic residues" evidence="2">
    <location>
        <begin position="552"/>
        <end position="570"/>
    </location>
</feature>
<dbReference type="KEGG" id="clum:117733007"/>
<feature type="compositionally biased region" description="Basic and acidic residues" evidence="2">
    <location>
        <begin position="182"/>
        <end position="193"/>
    </location>
</feature>
<evidence type="ECO:0000256" key="2">
    <source>
        <dbReference type="SAM" id="MobiDB-lite"/>
    </source>
</evidence>
<evidence type="ECO:0000313" key="4">
    <source>
        <dbReference type="Ensembl" id="ENSCLMP00005001066.1"/>
    </source>
</evidence>
<dbReference type="RefSeq" id="XP_034392167.1">
    <property type="nucleotide sequence ID" value="XM_034536276.1"/>
</dbReference>
<dbReference type="OrthoDB" id="8809203at2759"/>
<feature type="compositionally biased region" description="Basic and acidic residues" evidence="2">
    <location>
        <begin position="461"/>
        <end position="478"/>
    </location>
</feature>
<feature type="region of interest" description="Disordered" evidence="2">
    <location>
        <begin position="357"/>
        <end position="376"/>
    </location>
</feature>
<dbReference type="Proteomes" id="UP000694565">
    <property type="component" value="Unplaced"/>
</dbReference>
<sequence>MECFNSMLLKLREIHEREVEGWQGKIQELANKKGCDTKRMEDLFSKNQQMKEQQRVLTENIKTLENRLRAGLCDRCTVTQEVAKRRQQEFESSQIQSIQHITLLAGEMNNLKKENKQLREELQSIRAALDKCSSSSSSTTEVKPNSSPGLSPSSGPVVLVSEATSRASNQPADGNVAANNETDQRAEESEQRRLRGMNRSYFESYKPLSWRTEHGIARLGERRAQSVEGLDQRCTKPPQALLLKTSSSSTGGEVNPSRHVLHAPVPCRPQPIKRSPVSFPWPISESSDWVTAGAPGTSLVQSSPKSNLPRFPNLIPTSQHASPLRQAFGSPWHKPSALQPHAKEPTVVFRLRSLQEHVETQTKPQEKKEILPTKTERVSAEGLREVYDAPLDLSDRAKSKSSQWARDDSPSSLHGGERVHMSPDIDGKAHLSSPEAVSSPPSCSWTSCPPVKLEQEESTSDDNHKIIKEQEQKEEGNGKTDQSNGKKVPVLTISLRPVVVLENLNSALQESLSSNGKTPSPATEPVSSSDEHGEEGSVSGPESNHGGKRKRASVETETDRDSETDHIQRERKMKITVRTEEKSTC</sequence>